<sequence>MYGFLHFLSLSLVLPQLVIGYDGQYYDQSSFRDETGWTDEADNSSASIMDPCQAHLIYFAESASNFTNCLVMNSRPFRLCEGCVIPYKKATEIYQTLFDKKGDNCHDKLLRSDRIQALTLVNNNMKDVWTNADCESCFESIDEDKVTGNVNFTLTKDTVLFRKYYNTFRQCLNATPGANIPLLSPGINKTNDSACIVCKQNYSSLNAHYETIVSETFQRVCMDVIDMMNYSRLTWGNELQCSHRHGDLGPVLGITFVMCMLPAIFYISNRIFGAAQEKSIVTQKRLKMPVKDYGSRQEQNVSSNSSSS</sequence>
<reference evidence="3 4" key="1">
    <citation type="submission" date="2024-01" db="EMBL/GenBank/DDBJ databases">
        <title>The genome of the rayed Mediterranean limpet Patella caerulea (Linnaeus, 1758).</title>
        <authorList>
            <person name="Anh-Thu Weber A."/>
            <person name="Halstead-Nussloch G."/>
        </authorList>
    </citation>
    <scope>NUCLEOTIDE SEQUENCE [LARGE SCALE GENOMIC DNA]</scope>
    <source>
        <strain evidence="3">AATW-2023a</strain>
        <tissue evidence="3">Whole specimen</tissue>
    </source>
</reference>
<accession>A0AAN8IZN0</accession>
<evidence type="ECO:0000256" key="1">
    <source>
        <dbReference type="SAM" id="Phobius"/>
    </source>
</evidence>
<feature type="signal peptide" evidence="2">
    <location>
        <begin position="1"/>
        <end position="20"/>
    </location>
</feature>
<dbReference type="Pfam" id="PF09777">
    <property type="entry name" value="OSTMP1"/>
    <property type="match status" value="1"/>
</dbReference>
<keyword evidence="1" id="KW-0472">Membrane</keyword>
<dbReference type="InterPro" id="IPR019172">
    <property type="entry name" value="Osteopetrosis-assoc_TM_1"/>
</dbReference>
<comment type="caution">
    <text evidence="3">The sequence shown here is derived from an EMBL/GenBank/DDBJ whole genome shotgun (WGS) entry which is preliminary data.</text>
</comment>
<dbReference type="PANTHER" id="PTHR15644">
    <property type="entry name" value="OSTEOPETROSIS ASSOCIATED TRANSMEMBRANE PROTEIN 1"/>
    <property type="match status" value="1"/>
</dbReference>
<dbReference type="GO" id="GO:0005829">
    <property type="term" value="C:cytosol"/>
    <property type="evidence" value="ECO:0007669"/>
    <property type="project" value="TreeGrafter"/>
</dbReference>
<proteinExistence type="predicted"/>
<evidence type="ECO:0008006" key="5">
    <source>
        <dbReference type="Google" id="ProtNLM"/>
    </source>
</evidence>
<dbReference type="AlphaFoldDB" id="A0AAN8IZN0"/>
<name>A0AAN8IZN0_PATCE</name>
<dbReference type="PANTHER" id="PTHR15644:SF2">
    <property type="entry name" value="OSTEOPETROSIS-ASSOCIATED TRANSMEMBRANE PROTEIN 1"/>
    <property type="match status" value="1"/>
</dbReference>
<evidence type="ECO:0000313" key="3">
    <source>
        <dbReference type="EMBL" id="KAK6169337.1"/>
    </source>
</evidence>
<feature type="chain" id="PRO_5043047181" description="Osteopetrosis-associated transmembrane protein 1" evidence="2">
    <location>
        <begin position="21"/>
        <end position="308"/>
    </location>
</feature>
<protein>
    <recommendedName>
        <fullName evidence="5">Osteopetrosis-associated transmembrane protein 1</fullName>
    </recommendedName>
</protein>
<keyword evidence="1" id="KW-0812">Transmembrane</keyword>
<keyword evidence="4" id="KW-1185">Reference proteome</keyword>
<feature type="transmembrane region" description="Helical" evidence="1">
    <location>
        <begin position="248"/>
        <end position="268"/>
    </location>
</feature>
<gene>
    <name evidence="3" type="ORF">SNE40_020411</name>
</gene>
<organism evidence="3 4">
    <name type="scientific">Patella caerulea</name>
    <name type="common">Rayed Mediterranean limpet</name>
    <dbReference type="NCBI Taxonomy" id="87958"/>
    <lineage>
        <taxon>Eukaryota</taxon>
        <taxon>Metazoa</taxon>
        <taxon>Spiralia</taxon>
        <taxon>Lophotrochozoa</taxon>
        <taxon>Mollusca</taxon>
        <taxon>Gastropoda</taxon>
        <taxon>Patellogastropoda</taxon>
        <taxon>Patelloidea</taxon>
        <taxon>Patellidae</taxon>
        <taxon>Patella</taxon>
    </lineage>
</organism>
<dbReference type="Proteomes" id="UP001347796">
    <property type="component" value="Unassembled WGS sequence"/>
</dbReference>
<keyword evidence="1" id="KW-1133">Transmembrane helix</keyword>
<evidence type="ECO:0000313" key="4">
    <source>
        <dbReference type="Proteomes" id="UP001347796"/>
    </source>
</evidence>
<evidence type="ECO:0000256" key="2">
    <source>
        <dbReference type="SAM" id="SignalP"/>
    </source>
</evidence>
<keyword evidence="2" id="KW-0732">Signal</keyword>
<dbReference type="EMBL" id="JAZGQO010000015">
    <property type="protein sequence ID" value="KAK6169337.1"/>
    <property type="molecule type" value="Genomic_DNA"/>
</dbReference>